<dbReference type="GO" id="GO:0016787">
    <property type="term" value="F:hydrolase activity"/>
    <property type="evidence" value="ECO:0007669"/>
    <property type="project" value="UniProtKB-KW"/>
</dbReference>
<dbReference type="EMBL" id="MYFO01000001">
    <property type="protein sequence ID" value="TFE91969.1"/>
    <property type="molecule type" value="Genomic_DNA"/>
</dbReference>
<dbReference type="Proteomes" id="UP000298246">
    <property type="component" value="Unassembled WGS sequence"/>
</dbReference>
<dbReference type="InterPro" id="IPR029058">
    <property type="entry name" value="AB_hydrolase_fold"/>
</dbReference>
<evidence type="ECO:0000313" key="3">
    <source>
        <dbReference type="Proteomes" id="UP000298246"/>
    </source>
</evidence>
<evidence type="ECO:0000313" key="2">
    <source>
        <dbReference type="EMBL" id="TFE91969.1"/>
    </source>
</evidence>
<evidence type="ECO:0000259" key="1">
    <source>
        <dbReference type="Pfam" id="PF12146"/>
    </source>
</evidence>
<dbReference type="SUPFAM" id="SSF53474">
    <property type="entry name" value="alpha/beta-Hydrolases"/>
    <property type="match status" value="1"/>
</dbReference>
<feature type="domain" description="Serine aminopeptidase S33" evidence="1">
    <location>
        <begin position="28"/>
        <end position="293"/>
    </location>
</feature>
<gene>
    <name evidence="2" type="ORF">B5M42_01655</name>
</gene>
<dbReference type="Gene3D" id="3.40.50.1820">
    <property type="entry name" value="alpha/beta hydrolase"/>
    <property type="match status" value="1"/>
</dbReference>
<accession>A0A4Y8QBE0</accession>
<proteinExistence type="predicted"/>
<dbReference type="InterPro" id="IPR051044">
    <property type="entry name" value="MAG_DAG_Lipase"/>
</dbReference>
<reference evidence="2 3" key="1">
    <citation type="submission" date="2017-03" db="EMBL/GenBank/DDBJ databases">
        <title>Isolation of Levoglucosan Utilizing Bacteria.</title>
        <authorList>
            <person name="Arya A.S."/>
        </authorList>
    </citation>
    <scope>NUCLEOTIDE SEQUENCE [LARGE SCALE GENOMIC DNA]</scope>
    <source>
        <strain evidence="2 3">MEC069</strain>
    </source>
</reference>
<keyword evidence="2" id="KW-0378">Hydrolase</keyword>
<protein>
    <submittedName>
        <fullName evidence="2">Alpha/beta hydrolase</fullName>
    </submittedName>
</protein>
<dbReference type="AlphaFoldDB" id="A0A4Y8QBE0"/>
<dbReference type="OrthoDB" id="9806902at2"/>
<organism evidence="2 3">
    <name type="scientific">Paenibacillus athensensis</name>
    <dbReference type="NCBI Taxonomy" id="1967502"/>
    <lineage>
        <taxon>Bacteria</taxon>
        <taxon>Bacillati</taxon>
        <taxon>Bacillota</taxon>
        <taxon>Bacilli</taxon>
        <taxon>Bacillales</taxon>
        <taxon>Paenibacillaceae</taxon>
        <taxon>Paenibacillus</taxon>
    </lineage>
</organism>
<name>A0A4Y8QBE0_9BACL</name>
<dbReference type="Pfam" id="PF12146">
    <property type="entry name" value="Hydrolase_4"/>
    <property type="match status" value="1"/>
</dbReference>
<dbReference type="PANTHER" id="PTHR11614">
    <property type="entry name" value="PHOSPHOLIPASE-RELATED"/>
    <property type="match status" value="1"/>
</dbReference>
<dbReference type="RefSeq" id="WP_134748992.1">
    <property type="nucleotide sequence ID" value="NZ_MYFO02000001.1"/>
</dbReference>
<comment type="caution">
    <text evidence="2">The sequence shown here is derived from an EMBL/GenBank/DDBJ whole genome shotgun (WGS) entry which is preliminary data.</text>
</comment>
<sequence>MQERHHRIRNAQENEIFVYSWQPDPDIKVQGVVQIIHGLAEAAERYARLAAELTARGYAVYACDLPGHGRTAGAVERVGILGPDGFAQMTDTVALLMEQLARREHPQQPLYVLGHSMGSFIAQQLMYRYPALADGVVLSGTNGKQGPQLFAGIWIAAAEAKLRGGKHRSKLLNTLTFGGYNRPFRPNRTAFDWLSRDAAEVDAYIRNPYCGAVFCALFFRDFLRGLAEIHRPSNMARIPKQLPLYVFGGDRDPVGGMGRGVQQLLGMYARLGLTEVSSKLYPQGRHEMLNETNRAEVTADLLSWLDAQTAKRQAECV</sequence>
<dbReference type="InterPro" id="IPR022742">
    <property type="entry name" value="Hydrolase_4"/>
</dbReference>
<keyword evidence="3" id="KW-1185">Reference proteome</keyword>